<dbReference type="InterPro" id="IPR013798">
    <property type="entry name" value="Indole-3-glycerol_P_synth_dom"/>
</dbReference>
<dbReference type="NCBIfam" id="NF001377">
    <property type="entry name" value="PRK00278.2-4"/>
    <property type="match status" value="1"/>
</dbReference>
<dbReference type="UniPathway" id="UPA00035">
    <property type="reaction ID" value="UER00043"/>
</dbReference>
<accession>A0A2A5CD63</accession>
<comment type="pathway">
    <text evidence="2 8">Amino-acid biosynthesis; L-tryptophan biosynthesis; L-tryptophan from chorismate: step 4/5.</text>
</comment>
<dbReference type="Proteomes" id="UP000228987">
    <property type="component" value="Unassembled WGS sequence"/>
</dbReference>
<dbReference type="SUPFAM" id="SSF51366">
    <property type="entry name" value="Ribulose-phoshate binding barrel"/>
    <property type="match status" value="1"/>
</dbReference>
<comment type="catalytic activity">
    <reaction evidence="1 8">
        <text>1-(2-carboxyphenylamino)-1-deoxy-D-ribulose 5-phosphate + H(+) = (1S,2R)-1-C-(indol-3-yl)glycerol 3-phosphate + CO2 + H2O</text>
        <dbReference type="Rhea" id="RHEA:23476"/>
        <dbReference type="ChEBI" id="CHEBI:15377"/>
        <dbReference type="ChEBI" id="CHEBI:15378"/>
        <dbReference type="ChEBI" id="CHEBI:16526"/>
        <dbReference type="ChEBI" id="CHEBI:58613"/>
        <dbReference type="ChEBI" id="CHEBI:58866"/>
        <dbReference type="EC" id="4.1.1.48"/>
    </reaction>
</comment>
<keyword evidence="7 8" id="KW-0456">Lyase</keyword>
<gene>
    <name evidence="8" type="primary">trpC</name>
    <name evidence="10" type="ORF">COA71_06775</name>
</gene>
<dbReference type="PANTHER" id="PTHR22854:SF2">
    <property type="entry name" value="INDOLE-3-GLYCEROL-PHOSPHATE SYNTHASE"/>
    <property type="match status" value="1"/>
</dbReference>
<dbReference type="GO" id="GO:0004640">
    <property type="term" value="F:phosphoribosylanthranilate isomerase activity"/>
    <property type="evidence" value="ECO:0007669"/>
    <property type="project" value="TreeGrafter"/>
</dbReference>
<dbReference type="EMBL" id="NVWI01000004">
    <property type="protein sequence ID" value="PCJ41712.1"/>
    <property type="molecule type" value="Genomic_DNA"/>
</dbReference>
<comment type="similarity">
    <text evidence="8">Belongs to the TrpC family.</text>
</comment>
<evidence type="ECO:0000259" key="9">
    <source>
        <dbReference type="Pfam" id="PF00218"/>
    </source>
</evidence>
<dbReference type="InterPro" id="IPR001468">
    <property type="entry name" value="Indole-3-GlycerolPSynthase_CS"/>
</dbReference>
<sequence>MRKSTILKKILQRKQEEVSERKKICSLSALEKSITSQNSPRGFTQALAQQIERKRPAVIAEIKKASPSKGLLREDFQPEAIAQSYAENGATCLSVLTDVDFFQGHDDYVQEARAACSLPVIRKDFMIDPYQIVESRKLGADCILLIVAALEEKQMHELAGCATDHGLDYLIEVHDLAELERALKLSPQLIGINNRDLHNFSTRLETTYDLLKEIPEEISVVTESGILSRQDVDEMIQHGVYGFLVGETFMRAKNPGQKLKELFFYG</sequence>
<evidence type="ECO:0000256" key="2">
    <source>
        <dbReference type="ARBA" id="ARBA00004696"/>
    </source>
</evidence>
<feature type="domain" description="Indole-3-glycerol phosphate synthase" evidence="9">
    <location>
        <begin position="7"/>
        <end position="262"/>
    </location>
</feature>
<dbReference type="AlphaFoldDB" id="A0A2A5CD63"/>
<dbReference type="PANTHER" id="PTHR22854">
    <property type="entry name" value="TRYPTOPHAN BIOSYNTHESIS PROTEIN"/>
    <property type="match status" value="1"/>
</dbReference>
<evidence type="ECO:0000256" key="8">
    <source>
        <dbReference type="HAMAP-Rule" id="MF_00134"/>
    </source>
</evidence>
<keyword evidence="3 8" id="KW-0028">Amino-acid biosynthesis</keyword>
<comment type="caution">
    <text evidence="10">The sequence shown here is derived from an EMBL/GenBank/DDBJ whole genome shotgun (WGS) entry which is preliminary data.</text>
</comment>
<dbReference type="FunFam" id="3.20.20.70:FF:000024">
    <property type="entry name" value="Indole-3-glycerol phosphate synthase"/>
    <property type="match status" value="1"/>
</dbReference>
<name>A0A2A5CD63_9GAMM</name>
<dbReference type="EC" id="4.1.1.48" evidence="8"/>
<evidence type="ECO:0000256" key="1">
    <source>
        <dbReference type="ARBA" id="ARBA00001633"/>
    </source>
</evidence>
<dbReference type="NCBIfam" id="NF001370">
    <property type="entry name" value="PRK00278.1-2"/>
    <property type="match status" value="1"/>
</dbReference>
<dbReference type="InterPro" id="IPR045186">
    <property type="entry name" value="Indole-3-glycerol_P_synth"/>
</dbReference>
<dbReference type="Pfam" id="PF00218">
    <property type="entry name" value="IGPS"/>
    <property type="match status" value="1"/>
</dbReference>
<protein>
    <recommendedName>
        <fullName evidence="8">Indole-3-glycerol phosphate synthase</fullName>
        <shortName evidence="8">IGPS</shortName>
        <ecNumber evidence="8">4.1.1.48</ecNumber>
    </recommendedName>
</protein>
<proteinExistence type="inferred from homology"/>
<dbReference type="InterPro" id="IPR013785">
    <property type="entry name" value="Aldolase_TIM"/>
</dbReference>
<evidence type="ECO:0000256" key="4">
    <source>
        <dbReference type="ARBA" id="ARBA00022793"/>
    </source>
</evidence>
<dbReference type="GO" id="GO:0004425">
    <property type="term" value="F:indole-3-glycerol-phosphate synthase activity"/>
    <property type="evidence" value="ECO:0007669"/>
    <property type="project" value="UniProtKB-UniRule"/>
</dbReference>
<dbReference type="PROSITE" id="PS00614">
    <property type="entry name" value="IGPS"/>
    <property type="match status" value="1"/>
</dbReference>
<evidence type="ECO:0000313" key="11">
    <source>
        <dbReference type="Proteomes" id="UP000228987"/>
    </source>
</evidence>
<organism evidence="10 11">
    <name type="scientific">SAR86 cluster bacterium</name>
    <dbReference type="NCBI Taxonomy" id="2030880"/>
    <lineage>
        <taxon>Bacteria</taxon>
        <taxon>Pseudomonadati</taxon>
        <taxon>Pseudomonadota</taxon>
        <taxon>Gammaproteobacteria</taxon>
        <taxon>SAR86 cluster</taxon>
    </lineage>
</organism>
<evidence type="ECO:0000256" key="3">
    <source>
        <dbReference type="ARBA" id="ARBA00022605"/>
    </source>
</evidence>
<dbReference type="GO" id="GO:0000162">
    <property type="term" value="P:L-tryptophan biosynthetic process"/>
    <property type="evidence" value="ECO:0007669"/>
    <property type="project" value="UniProtKB-UniRule"/>
</dbReference>
<dbReference type="HAMAP" id="MF_00134_B">
    <property type="entry name" value="IGPS_B"/>
    <property type="match status" value="1"/>
</dbReference>
<keyword evidence="6 8" id="KW-0057">Aromatic amino acid biosynthesis</keyword>
<evidence type="ECO:0000256" key="5">
    <source>
        <dbReference type="ARBA" id="ARBA00022822"/>
    </source>
</evidence>
<dbReference type="CDD" id="cd00331">
    <property type="entry name" value="IGPS"/>
    <property type="match status" value="1"/>
</dbReference>
<dbReference type="Gene3D" id="3.20.20.70">
    <property type="entry name" value="Aldolase class I"/>
    <property type="match status" value="1"/>
</dbReference>
<dbReference type="InterPro" id="IPR011060">
    <property type="entry name" value="RibuloseP-bd_barrel"/>
</dbReference>
<evidence type="ECO:0000313" key="10">
    <source>
        <dbReference type="EMBL" id="PCJ41712.1"/>
    </source>
</evidence>
<evidence type="ECO:0000256" key="6">
    <source>
        <dbReference type="ARBA" id="ARBA00023141"/>
    </source>
</evidence>
<evidence type="ECO:0000256" key="7">
    <source>
        <dbReference type="ARBA" id="ARBA00023239"/>
    </source>
</evidence>
<reference evidence="11" key="1">
    <citation type="submission" date="2017-08" db="EMBL/GenBank/DDBJ databases">
        <title>A dynamic microbial community with high functional redundancy inhabits the cold, oxic subseafloor aquifer.</title>
        <authorList>
            <person name="Tully B.J."/>
            <person name="Wheat C.G."/>
            <person name="Glazer B.T."/>
            <person name="Huber J.A."/>
        </authorList>
    </citation>
    <scope>NUCLEOTIDE SEQUENCE [LARGE SCALE GENOMIC DNA]</scope>
</reference>
<keyword evidence="4 8" id="KW-0210">Decarboxylase</keyword>
<dbReference type="NCBIfam" id="NF001373">
    <property type="entry name" value="PRK00278.1-6"/>
    <property type="match status" value="1"/>
</dbReference>
<keyword evidence="5 8" id="KW-0822">Tryptophan biosynthesis</keyword>